<feature type="active site" description="Proton acceptor" evidence="6">
    <location>
        <position position="70"/>
    </location>
</feature>
<dbReference type="AlphaFoldDB" id="A0A3G1KST8"/>
<feature type="site" description="Important for substrate specificity" evidence="6">
    <location>
        <position position="13"/>
    </location>
</feature>
<keyword evidence="3 6" id="KW-0963">Cytoplasm</keyword>
<name>A0A3G1KST8_FORW1</name>
<evidence type="ECO:0000256" key="6">
    <source>
        <dbReference type="HAMAP-Rule" id="MF_00528"/>
    </source>
</evidence>
<comment type="subcellular location">
    <subcellularLocation>
        <location evidence="2 6">Cytoplasm</location>
    </subcellularLocation>
</comment>
<dbReference type="FunFam" id="3.90.950.10:FF:000005">
    <property type="entry name" value="7-methyl-GTP pyrophosphatase"/>
    <property type="match status" value="1"/>
</dbReference>
<dbReference type="GO" id="GO:0036221">
    <property type="term" value="F:UTP diphosphatase activity"/>
    <property type="evidence" value="ECO:0007669"/>
    <property type="project" value="RHEA"/>
</dbReference>
<dbReference type="NCBIfam" id="TIGR00172">
    <property type="entry name" value="maf"/>
    <property type="match status" value="1"/>
</dbReference>
<reference evidence="7 8" key="1">
    <citation type="submission" date="2016-10" db="EMBL/GenBank/DDBJ databases">
        <title>Complete Genome Sequence of Peptococcaceae strain DCMF.</title>
        <authorList>
            <person name="Edwards R.J."/>
            <person name="Holland S.I."/>
            <person name="Deshpande N.P."/>
            <person name="Wong Y.K."/>
            <person name="Ertan H."/>
            <person name="Manefield M."/>
            <person name="Russell T.L."/>
            <person name="Lee M.J."/>
        </authorList>
    </citation>
    <scope>NUCLEOTIDE SEQUENCE [LARGE SCALE GENOMIC DNA]</scope>
    <source>
        <strain evidence="7 8">DCMF</strain>
    </source>
</reference>
<dbReference type="CDD" id="cd00555">
    <property type="entry name" value="Maf"/>
    <property type="match status" value="1"/>
</dbReference>
<evidence type="ECO:0000256" key="1">
    <source>
        <dbReference type="ARBA" id="ARBA00001968"/>
    </source>
</evidence>
<evidence type="ECO:0000256" key="2">
    <source>
        <dbReference type="ARBA" id="ARBA00004496"/>
    </source>
</evidence>
<comment type="catalytic activity">
    <reaction evidence="6">
        <text>UTP + H2O = UMP + diphosphate + H(+)</text>
        <dbReference type="Rhea" id="RHEA:29395"/>
        <dbReference type="ChEBI" id="CHEBI:15377"/>
        <dbReference type="ChEBI" id="CHEBI:15378"/>
        <dbReference type="ChEBI" id="CHEBI:33019"/>
        <dbReference type="ChEBI" id="CHEBI:46398"/>
        <dbReference type="ChEBI" id="CHEBI:57865"/>
        <dbReference type="EC" id="3.6.1.9"/>
    </reaction>
</comment>
<comment type="caution">
    <text evidence="6">Lacks conserved residue(s) required for the propagation of feature annotation.</text>
</comment>
<accession>A0A3G1KST8</accession>
<dbReference type="PANTHER" id="PTHR43213">
    <property type="entry name" value="BIFUNCTIONAL DTTP/UTP PYROPHOSPHATASE/METHYLTRANSFERASE PROTEIN-RELATED"/>
    <property type="match status" value="1"/>
</dbReference>
<feature type="site" description="Important for substrate specificity" evidence="6">
    <location>
        <position position="71"/>
    </location>
</feature>
<dbReference type="InterPro" id="IPR029001">
    <property type="entry name" value="ITPase-like_fam"/>
</dbReference>
<comment type="cofactor">
    <cofactor evidence="1 6">
        <name>a divalent metal cation</name>
        <dbReference type="ChEBI" id="CHEBI:60240"/>
    </cofactor>
</comment>
<proteinExistence type="inferred from homology"/>
<evidence type="ECO:0000256" key="5">
    <source>
        <dbReference type="ARBA" id="ARBA00023080"/>
    </source>
</evidence>
<feature type="site" description="Important for substrate specificity" evidence="6">
    <location>
        <position position="155"/>
    </location>
</feature>
<dbReference type="RefSeq" id="WP_148134752.1">
    <property type="nucleotide sequence ID" value="NZ_CP017634.1"/>
</dbReference>
<comment type="function">
    <text evidence="6">Nucleoside triphosphate pyrophosphatase that hydrolyzes dTTP and UTP. May have a dual role in cell division arrest and in preventing the incorporation of modified nucleotides into cellular nucleic acids.</text>
</comment>
<dbReference type="SUPFAM" id="SSF52972">
    <property type="entry name" value="ITPase-like"/>
    <property type="match status" value="1"/>
</dbReference>
<dbReference type="EMBL" id="CP017634">
    <property type="protein sequence ID" value="ATW25496.1"/>
    <property type="molecule type" value="Genomic_DNA"/>
</dbReference>
<evidence type="ECO:0000256" key="4">
    <source>
        <dbReference type="ARBA" id="ARBA00022801"/>
    </source>
</evidence>
<evidence type="ECO:0000313" key="8">
    <source>
        <dbReference type="Proteomes" id="UP000323521"/>
    </source>
</evidence>
<dbReference type="PANTHER" id="PTHR43213:SF5">
    <property type="entry name" value="BIFUNCTIONAL DTTP_UTP PYROPHOSPHATASE_METHYLTRANSFERASE PROTEIN-RELATED"/>
    <property type="match status" value="1"/>
</dbReference>
<gene>
    <name evidence="7" type="ORF">DCMF_12565</name>
</gene>
<dbReference type="InterPro" id="IPR003697">
    <property type="entry name" value="Maf-like"/>
</dbReference>
<dbReference type="Gene3D" id="3.90.950.10">
    <property type="match status" value="1"/>
</dbReference>
<dbReference type="OrthoDB" id="9807767at2"/>
<dbReference type="PIRSF" id="PIRSF006305">
    <property type="entry name" value="Maf"/>
    <property type="match status" value="1"/>
</dbReference>
<keyword evidence="8" id="KW-1185">Reference proteome</keyword>
<evidence type="ECO:0000313" key="7">
    <source>
        <dbReference type="EMBL" id="ATW25496.1"/>
    </source>
</evidence>
<dbReference type="Pfam" id="PF02545">
    <property type="entry name" value="Maf"/>
    <property type="match status" value="1"/>
</dbReference>
<sequence>MKLPVILASASPRRVELLKQVGIDAEIRPSAIKEDLSDDLPVTESVQRLALKKTRAAANIVSDGLIIGADTVVVSDQGILGKPRDISHAREMLRALSGKIHRVITGIAILEQPGGKSITGFEETKVVFKALSDDEIIAYVNSGEPFDKAGGYGIQGKGALLVDRIEGDYFNVVGLPLQKLNQMLGSWNINLLRL</sequence>
<dbReference type="HAMAP" id="MF_00528">
    <property type="entry name" value="Maf"/>
    <property type="match status" value="1"/>
</dbReference>
<dbReference type="Proteomes" id="UP000323521">
    <property type="component" value="Chromosome"/>
</dbReference>
<organism evidence="7 8">
    <name type="scientific">Formimonas warabiya</name>
    <dbReference type="NCBI Taxonomy" id="1761012"/>
    <lineage>
        <taxon>Bacteria</taxon>
        <taxon>Bacillati</taxon>
        <taxon>Bacillota</taxon>
        <taxon>Clostridia</taxon>
        <taxon>Eubacteriales</taxon>
        <taxon>Peptococcaceae</taxon>
        <taxon>Candidatus Formimonas</taxon>
    </lineage>
</organism>
<dbReference type="GO" id="GO:0009117">
    <property type="term" value="P:nucleotide metabolic process"/>
    <property type="evidence" value="ECO:0007669"/>
    <property type="project" value="UniProtKB-KW"/>
</dbReference>
<protein>
    <recommendedName>
        <fullName evidence="6">dTTP/UTP pyrophosphatase</fullName>
        <shortName evidence="6">dTTPase/UTPase</shortName>
        <ecNumber evidence="6">3.6.1.9</ecNumber>
    </recommendedName>
    <alternativeName>
        <fullName evidence="6">Nucleoside triphosphate pyrophosphatase</fullName>
    </alternativeName>
    <alternativeName>
        <fullName evidence="6">Nucleotide pyrophosphatase</fullName>
        <shortName evidence="6">Nucleotide PPase</shortName>
    </alternativeName>
</protein>
<keyword evidence="5 6" id="KW-0546">Nucleotide metabolism</keyword>
<keyword evidence="4 6" id="KW-0378">Hydrolase</keyword>
<dbReference type="KEGG" id="fwa:DCMF_12565"/>
<evidence type="ECO:0000256" key="3">
    <source>
        <dbReference type="ARBA" id="ARBA00022490"/>
    </source>
</evidence>
<comment type="catalytic activity">
    <reaction evidence="6">
        <text>dTTP + H2O = dTMP + diphosphate + H(+)</text>
        <dbReference type="Rhea" id="RHEA:28534"/>
        <dbReference type="ChEBI" id="CHEBI:15377"/>
        <dbReference type="ChEBI" id="CHEBI:15378"/>
        <dbReference type="ChEBI" id="CHEBI:33019"/>
        <dbReference type="ChEBI" id="CHEBI:37568"/>
        <dbReference type="ChEBI" id="CHEBI:63528"/>
        <dbReference type="EC" id="3.6.1.9"/>
    </reaction>
</comment>
<dbReference type="EC" id="3.6.1.9" evidence="6"/>
<dbReference type="GO" id="GO:0005737">
    <property type="term" value="C:cytoplasm"/>
    <property type="evidence" value="ECO:0007669"/>
    <property type="project" value="UniProtKB-SubCell"/>
</dbReference>
<comment type="similarity">
    <text evidence="6">Belongs to the Maf family. YhdE subfamily.</text>
</comment>
<dbReference type="GO" id="GO:0036218">
    <property type="term" value="F:dTTP diphosphatase activity"/>
    <property type="evidence" value="ECO:0007669"/>
    <property type="project" value="RHEA"/>
</dbReference>